<evidence type="ECO:0000313" key="2">
    <source>
        <dbReference type="Proteomes" id="UP000186895"/>
    </source>
</evidence>
<dbReference type="STRING" id="49186.SAMN05421647_11378"/>
<name>A0A1N6XC39_9GAMM</name>
<reference evidence="1 2" key="1">
    <citation type="submission" date="2017-01" db="EMBL/GenBank/DDBJ databases">
        <authorList>
            <person name="Mah S.A."/>
            <person name="Swanson W.J."/>
            <person name="Moy G.W."/>
            <person name="Vacquier V.D."/>
        </authorList>
    </citation>
    <scope>NUCLEOTIDE SEQUENCE [LARGE SCALE GENOMIC DNA]</scope>
    <source>
        <strain evidence="1 2">DSM 7027</strain>
    </source>
</reference>
<dbReference type="Proteomes" id="UP000186895">
    <property type="component" value="Unassembled WGS sequence"/>
</dbReference>
<accession>A0A1N6XC39</accession>
<dbReference type="Pfam" id="PF13469">
    <property type="entry name" value="Sulfotransfer_3"/>
    <property type="match status" value="1"/>
</dbReference>
<dbReference type="InterPro" id="IPR027417">
    <property type="entry name" value="P-loop_NTPase"/>
</dbReference>
<protein>
    <submittedName>
        <fullName evidence="1">Sulfotransferase</fullName>
    </submittedName>
</protein>
<sequence length="228" mass="26434">MSSRNEGSVLINEQQRKDVLKGVFDSFYASQEEAVIFDTNRQWCAKLPALKQLYPDAKIICCVRNVAWVMNSFEKSFRKNSLQNNKMFNNAVESNTVYSRLDTLGQRDRVVGFAWSALKEAFYSDHSSSLLLVDYDLLVQQPEKTLSLIYHFIDEPYFQHDFNYISYSETAFDQNLGIPGLHNVEGPVRYQTHQSVLPPDLFEKYSHMEFWKDTTGSQANIIRIKDSD</sequence>
<evidence type="ECO:0000313" key="1">
    <source>
        <dbReference type="EMBL" id="SIQ99924.1"/>
    </source>
</evidence>
<keyword evidence="1" id="KW-0808">Transferase</keyword>
<dbReference type="GO" id="GO:0016740">
    <property type="term" value="F:transferase activity"/>
    <property type="evidence" value="ECO:0007669"/>
    <property type="project" value="UniProtKB-KW"/>
</dbReference>
<proteinExistence type="predicted"/>
<dbReference type="EMBL" id="FTMN01000013">
    <property type="protein sequence ID" value="SIQ99924.1"/>
    <property type="molecule type" value="Genomic_DNA"/>
</dbReference>
<gene>
    <name evidence="1" type="ORF">SAMN05421647_11378</name>
</gene>
<organism evidence="1 2">
    <name type="scientific">Marinobacterium stanieri</name>
    <dbReference type="NCBI Taxonomy" id="49186"/>
    <lineage>
        <taxon>Bacteria</taxon>
        <taxon>Pseudomonadati</taxon>
        <taxon>Pseudomonadota</taxon>
        <taxon>Gammaproteobacteria</taxon>
        <taxon>Oceanospirillales</taxon>
        <taxon>Oceanospirillaceae</taxon>
        <taxon>Marinobacterium</taxon>
    </lineage>
</organism>
<dbReference type="AlphaFoldDB" id="A0A1N6XC39"/>
<dbReference type="Gene3D" id="3.40.50.300">
    <property type="entry name" value="P-loop containing nucleotide triphosphate hydrolases"/>
    <property type="match status" value="1"/>
</dbReference>
<dbReference type="SUPFAM" id="SSF52540">
    <property type="entry name" value="P-loop containing nucleoside triphosphate hydrolases"/>
    <property type="match status" value="1"/>
</dbReference>
<keyword evidence="2" id="KW-1185">Reference proteome</keyword>